<keyword evidence="2" id="KW-1185">Reference proteome</keyword>
<dbReference type="Gene3D" id="1.10.287.410">
    <property type="match status" value="1"/>
</dbReference>
<dbReference type="Gene3D" id="3.40.50.1820">
    <property type="entry name" value="alpha/beta hydrolase"/>
    <property type="match status" value="1"/>
</dbReference>
<accession>A0A9P3GGQ0</accession>
<evidence type="ECO:0000313" key="1">
    <source>
        <dbReference type="EMBL" id="GJE94626.1"/>
    </source>
</evidence>
<proteinExistence type="predicted"/>
<organism evidence="1 2">
    <name type="scientific">Phanerochaete sordida</name>
    <dbReference type="NCBI Taxonomy" id="48140"/>
    <lineage>
        <taxon>Eukaryota</taxon>
        <taxon>Fungi</taxon>
        <taxon>Dikarya</taxon>
        <taxon>Basidiomycota</taxon>
        <taxon>Agaricomycotina</taxon>
        <taxon>Agaricomycetes</taxon>
        <taxon>Polyporales</taxon>
        <taxon>Phanerochaetaceae</taxon>
        <taxon>Phanerochaete</taxon>
    </lineage>
</organism>
<protein>
    <submittedName>
        <fullName evidence="1">Uncharacterized protein</fullName>
    </submittedName>
</protein>
<dbReference type="EMBL" id="BPQB01000041">
    <property type="protein sequence ID" value="GJE94626.1"/>
    <property type="molecule type" value="Genomic_DNA"/>
</dbReference>
<comment type="caution">
    <text evidence="1">The sequence shown here is derived from an EMBL/GenBank/DDBJ whole genome shotgun (WGS) entry which is preliminary data.</text>
</comment>
<evidence type="ECO:0000313" key="2">
    <source>
        <dbReference type="Proteomes" id="UP000703269"/>
    </source>
</evidence>
<name>A0A9P3GGQ0_9APHY</name>
<gene>
    <name evidence="1" type="ORF">PsYK624_107970</name>
</gene>
<reference evidence="1 2" key="1">
    <citation type="submission" date="2021-08" db="EMBL/GenBank/DDBJ databases">
        <title>Draft Genome Sequence of Phanerochaete sordida strain YK-624.</title>
        <authorList>
            <person name="Mori T."/>
            <person name="Dohra H."/>
            <person name="Suzuki T."/>
            <person name="Kawagishi H."/>
            <person name="Hirai H."/>
        </authorList>
    </citation>
    <scope>NUCLEOTIDE SEQUENCE [LARGE SCALE GENOMIC DNA]</scope>
    <source>
        <strain evidence="1 2">YK-624</strain>
    </source>
</reference>
<dbReference type="InterPro" id="IPR029058">
    <property type="entry name" value="AB_hydrolase_fold"/>
</dbReference>
<dbReference type="OrthoDB" id="443318at2759"/>
<dbReference type="SUPFAM" id="SSF53474">
    <property type="entry name" value="alpha/beta-Hydrolases"/>
    <property type="match status" value="1"/>
</dbReference>
<dbReference type="AlphaFoldDB" id="A0A9P3GGQ0"/>
<sequence length="250" mass="27728">MLIVPQDFLSYHRWALQQRCYLTDVYNASICTAAFAALPACLEPAAQLAYMDRTLMRRVAARDACALVTPDIEGRDLQNVERKCDGTVEDCYSATVHVGAFMNLASTKTMLGVPQHLNWTFSSMEVFQEFFAMADRRVRSAAFAHMCSCRAVRTRPAYLLYRPLLEAGYRLLHYVGKLDANCAWPGVLSTLRLLPSPCQSTFNDAPDLPWPGHAVAVHAVASTSDEHGQKSAGAFTLVLMDHAGHFVTHD</sequence>
<dbReference type="Proteomes" id="UP000703269">
    <property type="component" value="Unassembled WGS sequence"/>
</dbReference>